<comment type="caution">
    <text evidence="3">The sequence shown here is derived from an EMBL/GenBank/DDBJ whole genome shotgun (WGS) entry which is preliminary data.</text>
</comment>
<keyword evidence="2" id="KW-1133">Transmembrane helix</keyword>
<keyword evidence="4" id="KW-1185">Reference proteome</keyword>
<evidence type="ECO:0008006" key="5">
    <source>
        <dbReference type="Google" id="ProtNLM"/>
    </source>
</evidence>
<dbReference type="EMBL" id="SOAN01000006">
    <property type="protein sequence ID" value="TDS85425.1"/>
    <property type="molecule type" value="Genomic_DNA"/>
</dbReference>
<evidence type="ECO:0000256" key="2">
    <source>
        <dbReference type="SAM" id="Phobius"/>
    </source>
</evidence>
<accession>A0A4R7G2D8</accession>
<keyword evidence="2" id="KW-0812">Transmembrane</keyword>
<feature type="transmembrane region" description="Helical" evidence="2">
    <location>
        <begin position="187"/>
        <end position="212"/>
    </location>
</feature>
<feature type="compositionally biased region" description="Gly residues" evidence="1">
    <location>
        <begin position="77"/>
        <end position="88"/>
    </location>
</feature>
<feature type="compositionally biased region" description="Low complexity" evidence="1">
    <location>
        <begin position="89"/>
        <end position="120"/>
    </location>
</feature>
<feature type="compositionally biased region" description="Low complexity" evidence="1">
    <location>
        <begin position="300"/>
        <end position="312"/>
    </location>
</feature>
<dbReference type="Proteomes" id="UP000294506">
    <property type="component" value="Unassembled WGS sequence"/>
</dbReference>
<feature type="compositionally biased region" description="Basic and acidic residues" evidence="1">
    <location>
        <begin position="1"/>
        <end position="12"/>
    </location>
</feature>
<sequence length="332" mass="34573">MSSTPEESRPPEQPRWGQRRPEGSVPNPQPDPGSSPDLGSPPGQAPHQGQVPSSGYGRSAGYGESAGYGQPPSYGQSGSGQPGAGPYGYGQPQSQPQPGYGQPGPGRQSDLGPAAAPTRKPKRPLTLILAMVLMLLAGAAALTLSVLSFLDFTSMDPQDVDPFWSQVVEESQTQQGPGPEELSVEDLMLGFGVMAILGGIILAALYTVFAFVGTMTGNVGRILATIFLAGSVFLILFGGGFLIVTGLSLAALVALWLPPSNTYVRDRKAFKDHSRPGSPYGGPGQPGPPSTQGWAQQQSGPYQANPYQQAPPQQGPPPQSPQDNPYGGSTPR</sequence>
<feature type="compositionally biased region" description="Low complexity" evidence="1">
    <location>
        <begin position="67"/>
        <end position="76"/>
    </location>
</feature>
<name>A0A4R7G2D8_9MICC</name>
<feature type="transmembrane region" description="Helical" evidence="2">
    <location>
        <begin position="127"/>
        <end position="150"/>
    </location>
</feature>
<evidence type="ECO:0000313" key="3">
    <source>
        <dbReference type="EMBL" id="TDS85425.1"/>
    </source>
</evidence>
<evidence type="ECO:0000256" key="1">
    <source>
        <dbReference type="SAM" id="MobiDB-lite"/>
    </source>
</evidence>
<keyword evidence="2" id="KW-0472">Membrane</keyword>
<protein>
    <recommendedName>
        <fullName evidence="5">DUF4064 domain-containing protein</fullName>
    </recommendedName>
</protein>
<organism evidence="3 4">
    <name type="scientific">Nesterenkonia aurantiaca</name>
    <dbReference type="NCBI Taxonomy" id="1436010"/>
    <lineage>
        <taxon>Bacteria</taxon>
        <taxon>Bacillati</taxon>
        <taxon>Actinomycetota</taxon>
        <taxon>Actinomycetes</taxon>
        <taxon>Micrococcales</taxon>
        <taxon>Micrococcaceae</taxon>
        <taxon>Nesterenkonia</taxon>
    </lineage>
</organism>
<evidence type="ECO:0000313" key="4">
    <source>
        <dbReference type="Proteomes" id="UP000294506"/>
    </source>
</evidence>
<proteinExistence type="predicted"/>
<dbReference type="AlphaFoldDB" id="A0A4R7G2D8"/>
<gene>
    <name evidence="3" type="ORF">EV640_10672</name>
</gene>
<feature type="region of interest" description="Disordered" evidence="1">
    <location>
        <begin position="270"/>
        <end position="332"/>
    </location>
</feature>
<dbReference type="RefSeq" id="WP_133726285.1">
    <property type="nucleotide sequence ID" value="NZ_SOAN01000006.1"/>
</dbReference>
<feature type="transmembrane region" description="Helical" evidence="2">
    <location>
        <begin position="224"/>
        <end position="257"/>
    </location>
</feature>
<feature type="region of interest" description="Disordered" evidence="1">
    <location>
        <begin position="1"/>
        <end position="120"/>
    </location>
</feature>
<reference evidence="3 4" key="1">
    <citation type="submission" date="2019-03" db="EMBL/GenBank/DDBJ databases">
        <title>Genomic Encyclopedia of Type Strains, Phase III (KMG-III): the genomes of soil and plant-associated and newly described type strains.</title>
        <authorList>
            <person name="Whitman W."/>
        </authorList>
    </citation>
    <scope>NUCLEOTIDE SEQUENCE [LARGE SCALE GENOMIC DNA]</scope>
    <source>
        <strain evidence="3 4">DSM 27373</strain>
    </source>
</reference>